<dbReference type="Proteomes" id="UP000321026">
    <property type="component" value="Unassembled WGS sequence"/>
</dbReference>
<proteinExistence type="predicted"/>
<accession>A0A5C7J4Q4</accession>
<gene>
    <name evidence="1" type="ORF">E6Q11_06255</name>
</gene>
<evidence type="ECO:0008006" key="3">
    <source>
        <dbReference type="Google" id="ProtNLM"/>
    </source>
</evidence>
<organism evidence="1 2">
    <name type="scientific">Candidatus Dojkabacteria bacterium</name>
    <dbReference type="NCBI Taxonomy" id="2099670"/>
    <lineage>
        <taxon>Bacteria</taxon>
        <taxon>Candidatus Dojkabacteria</taxon>
    </lineage>
</organism>
<sequence length="119" mass="13229">MMDFLLKDRDICIAGGDIELCSDDKEAIAQAITIRLKTMAGEWFLDSNRGLPYLSDIFGHKRSEKFIRHLIVPEIEAIPGVQGIKDFKAQVTQERRMTMSFTASLGDGSAIPINESIGI</sequence>
<dbReference type="InterPro" id="IPR020288">
    <property type="entry name" value="Sheath_initiator"/>
</dbReference>
<evidence type="ECO:0000313" key="2">
    <source>
        <dbReference type="Proteomes" id="UP000321026"/>
    </source>
</evidence>
<comment type="caution">
    <text evidence="1">The sequence shown here is derived from an EMBL/GenBank/DDBJ whole genome shotgun (WGS) entry which is preliminary data.</text>
</comment>
<protein>
    <recommendedName>
        <fullName evidence="3">DUF2634 domain-containing protein</fullName>
    </recommendedName>
</protein>
<dbReference type="AlphaFoldDB" id="A0A5C7J4Q4"/>
<name>A0A5C7J4Q4_9BACT</name>
<reference evidence="1 2" key="1">
    <citation type="submission" date="2018-09" db="EMBL/GenBank/DDBJ databases">
        <title>Metagenome Assembled Genomes from an Advanced Water Purification Facility.</title>
        <authorList>
            <person name="Stamps B.W."/>
            <person name="Spear J.R."/>
        </authorList>
    </citation>
    <scope>NUCLEOTIDE SEQUENCE [LARGE SCALE GENOMIC DNA]</scope>
    <source>
        <strain evidence="1">Bin_63_2</strain>
    </source>
</reference>
<evidence type="ECO:0000313" key="1">
    <source>
        <dbReference type="EMBL" id="TXG75882.1"/>
    </source>
</evidence>
<dbReference type="Pfam" id="PF10934">
    <property type="entry name" value="Sheath_initiator"/>
    <property type="match status" value="1"/>
</dbReference>
<dbReference type="EMBL" id="SSDS01000097">
    <property type="protein sequence ID" value="TXG75882.1"/>
    <property type="molecule type" value="Genomic_DNA"/>
</dbReference>